<comment type="caution">
    <text evidence="7">The sequence shown here is derived from an EMBL/GenBank/DDBJ whole genome shotgun (WGS) entry which is preliminary data.</text>
</comment>
<dbReference type="EMBL" id="JAVHNS010000002">
    <property type="protein sequence ID" value="KAK6361798.1"/>
    <property type="molecule type" value="Genomic_DNA"/>
</dbReference>
<dbReference type="AlphaFoldDB" id="A0AAV9VKR9"/>
<evidence type="ECO:0000256" key="1">
    <source>
        <dbReference type="ARBA" id="ARBA00022670"/>
    </source>
</evidence>
<dbReference type="Proteomes" id="UP001373714">
    <property type="component" value="Unassembled WGS sequence"/>
</dbReference>
<evidence type="ECO:0000313" key="8">
    <source>
        <dbReference type="Proteomes" id="UP001373714"/>
    </source>
</evidence>
<reference evidence="7 8" key="1">
    <citation type="submission" date="2019-10" db="EMBL/GenBank/DDBJ databases">
        <authorList>
            <person name="Palmer J.M."/>
        </authorList>
    </citation>
    <scope>NUCLEOTIDE SEQUENCE [LARGE SCALE GENOMIC DNA]</scope>
    <source>
        <strain evidence="7 8">TWF730</strain>
    </source>
</reference>
<dbReference type="SUPFAM" id="SSF47090">
    <property type="entry name" value="PGBD-like"/>
    <property type="match status" value="1"/>
</dbReference>
<name>A0AAV9VKR9_9PEZI</name>
<feature type="domain" description="Peptidase M10 metallopeptidase" evidence="6">
    <location>
        <begin position="107"/>
        <end position="251"/>
    </location>
</feature>
<dbReference type="GO" id="GO:0004222">
    <property type="term" value="F:metalloendopeptidase activity"/>
    <property type="evidence" value="ECO:0007669"/>
    <property type="project" value="InterPro"/>
</dbReference>
<dbReference type="Gene3D" id="3.40.390.10">
    <property type="entry name" value="Collagenase (Catalytic Domain)"/>
    <property type="match status" value="1"/>
</dbReference>
<evidence type="ECO:0000256" key="4">
    <source>
        <dbReference type="ARBA" id="ARBA00022833"/>
    </source>
</evidence>
<evidence type="ECO:0000259" key="6">
    <source>
        <dbReference type="Pfam" id="PF00413"/>
    </source>
</evidence>
<keyword evidence="5" id="KW-0482">Metalloprotease</keyword>
<protein>
    <recommendedName>
        <fullName evidence="6">Peptidase M10 metallopeptidase domain-containing protein</fullName>
    </recommendedName>
</protein>
<dbReference type="GO" id="GO:0031012">
    <property type="term" value="C:extracellular matrix"/>
    <property type="evidence" value="ECO:0007669"/>
    <property type="project" value="InterPro"/>
</dbReference>
<dbReference type="GO" id="GO:0006508">
    <property type="term" value="P:proteolysis"/>
    <property type="evidence" value="ECO:0007669"/>
    <property type="project" value="UniProtKB-KW"/>
</dbReference>
<organism evidence="7 8">
    <name type="scientific">Orbilia blumenaviensis</name>
    <dbReference type="NCBI Taxonomy" id="1796055"/>
    <lineage>
        <taxon>Eukaryota</taxon>
        <taxon>Fungi</taxon>
        <taxon>Dikarya</taxon>
        <taxon>Ascomycota</taxon>
        <taxon>Pezizomycotina</taxon>
        <taxon>Orbiliomycetes</taxon>
        <taxon>Orbiliales</taxon>
        <taxon>Orbiliaceae</taxon>
        <taxon>Orbilia</taxon>
    </lineage>
</organism>
<evidence type="ECO:0000256" key="5">
    <source>
        <dbReference type="ARBA" id="ARBA00023049"/>
    </source>
</evidence>
<evidence type="ECO:0000256" key="3">
    <source>
        <dbReference type="ARBA" id="ARBA00022801"/>
    </source>
</evidence>
<evidence type="ECO:0000256" key="2">
    <source>
        <dbReference type="ARBA" id="ARBA00022723"/>
    </source>
</evidence>
<dbReference type="Pfam" id="PF00413">
    <property type="entry name" value="Peptidase_M10"/>
    <property type="match status" value="1"/>
</dbReference>
<proteinExistence type="predicted"/>
<keyword evidence="8" id="KW-1185">Reference proteome</keyword>
<dbReference type="InterPro" id="IPR001818">
    <property type="entry name" value="Pept_M10_metallopeptidase"/>
</dbReference>
<evidence type="ECO:0000313" key="7">
    <source>
        <dbReference type="EMBL" id="KAK6361798.1"/>
    </source>
</evidence>
<dbReference type="PANTHER" id="PTHR10201:SF323">
    <property type="entry name" value="MATRIX METALLOPROTEINASE-21"/>
    <property type="match status" value="1"/>
</dbReference>
<accession>A0AAV9VKR9</accession>
<keyword evidence="4" id="KW-0862">Zinc</keyword>
<dbReference type="GO" id="GO:0008270">
    <property type="term" value="F:zinc ion binding"/>
    <property type="evidence" value="ECO:0007669"/>
    <property type="project" value="InterPro"/>
</dbReference>
<dbReference type="InterPro" id="IPR036365">
    <property type="entry name" value="PGBD-like_sf"/>
</dbReference>
<keyword evidence="2" id="KW-0479">Metal-binding</keyword>
<dbReference type="SUPFAM" id="SSF55486">
    <property type="entry name" value="Metalloproteases ('zincins'), catalytic domain"/>
    <property type="match status" value="1"/>
</dbReference>
<gene>
    <name evidence="7" type="ORF">TWF730_005513</name>
</gene>
<sequence length="596" mass="67103">MFLPKPNDVAGETQTAIDHIISHLTCFNCLPAGTEAKYKDPSDYLNRYAALSTGLHKFQKSCGLPKTGVFNHSTATLFNKPHCHGDIGTSSLFNPNRVGGHGFRTGENRLTYCFAEYSHQISVEKTRSTMVKAFKAWAEYSIDPVEFVEVAPHPGKGDIVIRWTKESNGRLKAGGWGVVVHPPEDHPNTKAPVEMIFDENEDWSTDTLESVVFHQVGHLFGLPHSENKATVMWPLYTKSSPKIGFKDIQAIWLKSSFLKFGVGVQLSKPKAFGTQDKTWDLTLDCMYTPKKTVAIIPAPNGGLYAIDERGSIQRYKRSSGLWERIYSAGEHPVASESVSSVHYIYRIDEYKDVWRCRHTSRKWEKFKSGGSFLAIASSYECKNFYMRLYDGDILAFDDSDTDSNTSSQSLGSEEIGRPILATGSKVYEWTAKGDIFVHNEEIDCWDIIGSFNPEAGSRLIGSGDTLYKLESGSIYEWTKESGWNKLLDPRARATLAFGQRLNRGAEMETNRPDFATAKSHRYITSKQRRGVLYNKKTDDEGGVNSLGDTWGKSITDWKYFETPTHIEMLAATGDDLYYLDKYGTIRHIQMEHNSKV</sequence>
<keyword evidence="3" id="KW-0378">Hydrolase</keyword>
<dbReference type="PANTHER" id="PTHR10201">
    <property type="entry name" value="MATRIX METALLOPROTEINASE"/>
    <property type="match status" value="1"/>
</dbReference>
<dbReference type="InterPro" id="IPR024079">
    <property type="entry name" value="MetalloPept_cat_dom_sf"/>
</dbReference>
<keyword evidence="1" id="KW-0645">Protease</keyword>